<evidence type="ECO:0000313" key="8">
    <source>
        <dbReference type="Proteomes" id="UP001552299"/>
    </source>
</evidence>
<comment type="caution">
    <text evidence="7">The sequence shown here is derived from an EMBL/GenBank/DDBJ whole genome shotgun (WGS) entry which is preliminary data.</text>
</comment>
<feature type="signal peptide" evidence="5">
    <location>
        <begin position="1"/>
        <end position="26"/>
    </location>
</feature>
<dbReference type="EMBL" id="JANQDX010000004">
    <property type="protein sequence ID" value="KAL0925412.1"/>
    <property type="molecule type" value="Genomic_DNA"/>
</dbReference>
<keyword evidence="2 4" id="KW-0378">Hydrolase</keyword>
<dbReference type="Gene3D" id="3.20.20.80">
    <property type="entry name" value="Glycosidases"/>
    <property type="match status" value="1"/>
</dbReference>
<comment type="similarity">
    <text evidence="1 4">Belongs to the glycosyl hydrolase 5 (cellulase A) family.</text>
</comment>
<dbReference type="AlphaFoldDB" id="A0ABD0VJU1"/>
<accession>A0ABD0VJU1</accession>
<dbReference type="SUPFAM" id="SSF50370">
    <property type="entry name" value="Ricin B-like lectins"/>
    <property type="match status" value="1"/>
</dbReference>
<keyword evidence="3 4" id="KW-0326">Glycosidase</keyword>
<evidence type="ECO:0000256" key="2">
    <source>
        <dbReference type="ARBA" id="ARBA00022801"/>
    </source>
</evidence>
<protein>
    <recommendedName>
        <fullName evidence="6">Glycoside hydrolase family 5 domain-containing protein</fullName>
    </recommendedName>
</protein>
<name>A0ABD0VJU1_DENTH</name>
<keyword evidence="5" id="KW-0732">Signal</keyword>
<evidence type="ECO:0000256" key="1">
    <source>
        <dbReference type="ARBA" id="ARBA00005641"/>
    </source>
</evidence>
<proteinExistence type="inferred from homology"/>
<keyword evidence="8" id="KW-1185">Reference proteome</keyword>
<dbReference type="Pfam" id="PF00150">
    <property type="entry name" value="Cellulase"/>
    <property type="match status" value="1"/>
</dbReference>
<feature type="domain" description="Glycoside hydrolase family 5" evidence="6">
    <location>
        <begin position="72"/>
        <end position="356"/>
    </location>
</feature>
<sequence>MNPPSSSFLVLLYLSLLLFSPNTITGTSHATGQVGVLSTSSRWIVDQNGRRVKLACTNWAAHLEPVMAEGLDKHTVDDIAGAVRSMGFNCVRLTWPVYLATKPSIASLTVNESLHRLGLVESADGVAVNNPNILNRTLMEAFKDVVSTLEFHNIMVILDNQISTPGWCCSKLDGNGFFGDEYFDADEWIESLKIMAATFNSSSNVIGMSLRNELRGPRQNVADWYRYMQMGAEAVHSMNPTALVILSGLDYDKTLTFLYDKQVELTFKEKLVFELHWYGFSDGGDWENGNINVVCGNVSKNMLVKGGFLLEQGWPLFLSEFGVDIRGNNPGDNHFLNCFLSVAAELDLDWAIWALQGSYYIREGQPNFDETYGVLSWDWSKPRNTNFLRRISAIQSPFQGPGLSNRSPYNVIFHPLTGLCVLQNKMNRKAVLGSCAEYEAWNYTSGHNLVLKDSGLCLNAEAEDNEVKFGTNCESSSSKWELITDSQMLLSTKINSNGSIVCLDINPDNNLITSSCKCVIEEGPCSGESQWFKIIYSNREESSTFSKLLSV</sequence>
<evidence type="ECO:0000256" key="3">
    <source>
        <dbReference type="ARBA" id="ARBA00023295"/>
    </source>
</evidence>
<dbReference type="GO" id="GO:0016798">
    <property type="term" value="F:hydrolase activity, acting on glycosyl bonds"/>
    <property type="evidence" value="ECO:0007669"/>
    <property type="project" value="UniProtKB-KW"/>
</dbReference>
<evidence type="ECO:0000256" key="5">
    <source>
        <dbReference type="SAM" id="SignalP"/>
    </source>
</evidence>
<evidence type="ECO:0000313" key="7">
    <source>
        <dbReference type="EMBL" id="KAL0925412.1"/>
    </source>
</evidence>
<dbReference type="Proteomes" id="UP001552299">
    <property type="component" value="Unassembled WGS sequence"/>
</dbReference>
<evidence type="ECO:0000259" key="6">
    <source>
        <dbReference type="Pfam" id="PF00150"/>
    </source>
</evidence>
<dbReference type="SUPFAM" id="SSF51445">
    <property type="entry name" value="(Trans)glycosidases"/>
    <property type="match status" value="1"/>
</dbReference>
<reference evidence="7 8" key="1">
    <citation type="journal article" date="2024" name="Plant Biotechnol. J.">
        <title>Dendrobium thyrsiflorum genome and its molecular insights into genes involved in important horticultural traits.</title>
        <authorList>
            <person name="Chen B."/>
            <person name="Wang J.Y."/>
            <person name="Zheng P.J."/>
            <person name="Li K.L."/>
            <person name="Liang Y.M."/>
            <person name="Chen X.F."/>
            <person name="Zhang C."/>
            <person name="Zhao X."/>
            <person name="He X."/>
            <person name="Zhang G.Q."/>
            <person name="Liu Z.J."/>
            <person name="Xu Q."/>
        </authorList>
    </citation>
    <scope>NUCLEOTIDE SEQUENCE [LARGE SCALE GENOMIC DNA]</scope>
    <source>
        <strain evidence="7">GZMU011</strain>
    </source>
</reference>
<gene>
    <name evidence="7" type="ORF">M5K25_003737</name>
</gene>
<organism evidence="7 8">
    <name type="scientific">Dendrobium thyrsiflorum</name>
    <name type="common">Pinecone-like raceme dendrobium</name>
    <name type="synonym">Orchid</name>
    <dbReference type="NCBI Taxonomy" id="117978"/>
    <lineage>
        <taxon>Eukaryota</taxon>
        <taxon>Viridiplantae</taxon>
        <taxon>Streptophyta</taxon>
        <taxon>Embryophyta</taxon>
        <taxon>Tracheophyta</taxon>
        <taxon>Spermatophyta</taxon>
        <taxon>Magnoliopsida</taxon>
        <taxon>Liliopsida</taxon>
        <taxon>Asparagales</taxon>
        <taxon>Orchidaceae</taxon>
        <taxon>Epidendroideae</taxon>
        <taxon>Malaxideae</taxon>
        <taxon>Dendrobiinae</taxon>
        <taxon>Dendrobium</taxon>
    </lineage>
</organism>
<feature type="chain" id="PRO_5044851841" description="Glycoside hydrolase family 5 domain-containing protein" evidence="5">
    <location>
        <begin position="27"/>
        <end position="551"/>
    </location>
</feature>
<dbReference type="Gene3D" id="2.80.10.50">
    <property type="match status" value="1"/>
</dbReference>
<dbReference type="InterPro" id="IPR035992">
    <property type="entry name" value="Ricin_B-like_lectins"/>
</dbReference>
<dbReference type="InterPro" id="IPR017853">
    <property type="entry name" value="GH"/>
</dbReference>
<dbReference type="PANTHER" id="PTHR31263:SF66">
    <property type="entry name" value="OS04G0481000 PROTEIN"/>
    <property type="match status" value="1"/>
</dbReference>
<dbReference type="InterPro" id="IPR001547">
    <property type="entry name" value="Glyco_hydro_5"/>
</dbReference>
<evidence type="ECO:0000256" key="4">
    <source>
        <dbReference type="RuleBase" id="RU361153"/>
    </source>
</evidence>
<dbReference type="PANTHER" id="PTHR31263">
    <property type="entry name" value="CELLULASE FAMILY PROTEIN (AFU_ORTHOLOGUE AFUA_5G14560)"/>
    <property type="match status" value="1"/>
</dbReference>